<accession>A0ABN8NUG5</accession>
<name>A0ABN8NUG5_9CNID</name>
<keyword evidence="1" id="KW-0812">Transmembrane</keyword>
<evidence type="ECO:0000313" key="3">
    <source>
        <dbReference type="Proteomes" id="UP001159405"/>
    </source>
</evidence>
<reference evidence="2 3" key="1">
    <citation type="submission" date="2022-05" db="EMBL/GenBank/DDBJ databases">
        <authorList>
            <consortium name="Genoscope - CEA"/>
            <person name="William W."/>
        </authorList>
    </citation>
    <scope>NUCLEOTIDE SEQUENCE [LARGE SCALE GENOMIC DNA]</scope>
</reference>
<keyword evidence="3" id="KW-1185">Reference proteome</keyword>
<evidence type="ECO:0000256" key="1">
    <source>
        <dbReference type="SAM" id="Phobius"/>
    </source>
</evidence>
<evidence type="ECO:0000313" key="2">
    <source>
        <dbReference type="EMBL" id="CAH3122619.1"/>
    </source>
</evidence>
<dbReference type="Proteomes" id="UP001159405">
    <property type="component" value="Unassembled WGS sequence"/>
</dbReference>
<protein>
    <submittedName>
        <fullName evidence="2">Uncharacterized protein</fullName>
    </submittedName>
</protein>
<keyword evidence="1" id="KW-0472">Membrane</keyword>
<organism evidence="2 3">
    <name type="scientific">Porites lobata</name>
    <dbReference type="NCBI Taxonomy" id="104759"/>
    <lineage>
        <taxon>Eukaryota</taxon>
        <taxon>Metazoa</taxon>
        <taxon>Cnidaria</taxon>
        <taxon>Anthozoa</taxon>
        <taxon>Hexacorallia</taxon>
        <taxon>Scleractinia</taxon>
        <taxon>Fungiina</taxon>
        <taxon>Poritidae</taxon>
        <taxon>Porites</taxon>
    </lineage>
</organism>
<sequence>MGFHSQTMNAPWSSAAKSMLPGNTKSHVPCNITLIKRKFYAYDLMFIVIIIIIELLQLPKNRDQSNRNTFTRFLKRCLQCTENMESLSSTTKNRCDECSTAAKMLVECVEHYYAKRCEVVS</sequence>
<gene>
    <name evidence="2" type="ORF">PLOB_00029474</name>
</gene>
<feature type="transmembrane region" description="Helical" evidence="1">
    <location>
        <begin position="39"/>
        <end position="58"/>
    </location>
</feature>
<keyword evidence="1" id="KW-1133">Transmembrane helix</keyword>
<dbReference type="EMBL" id="CALNXK010000037">
    <property type="protein sequence ID" value="CAH3122619.1"/>
    <property type="molecule type" value="Genomic_DNA"/>
</dbReference>
<comment type="caution">
    <text evidence="2">The sequence shown here is derived from an EMBL/GenBank/DDBJ whole genome shotgun (WGS) entry which is preliminary data.</text>
</comment>
<proteinExistence type="predicted"/>